<dbReference type="Gene3D" id="3.30.450.40">
    <property type="match status" value="1"/>
</dbReference>
<reference evidence="2 3" key="1">
    <citation type="journal article" date="2020" name="ISME J.">
        <title>Comparative genomics reveals insights into cyanobacterial evolution and habitat adaptation.</title>
        <authorList>
            <person name="Chen M.Y."/>
            <person name="Teng W.K."/>
            <person name="Zhao L."/>
            <person name="Hu C.X."/>
            <person name="Zhou Y.K."/>
            <person name="Han B.P."/>
            <person name="Song L.R."/>
            <person name="Shu W.S."/>
        </authorList>
    </citation>
    <scope>NUCLEOTIDE SEQUENCE [LARGE SCALE GENOMIC DNA]</scope>
    <source>
        <strain evidence="2 3">FACHB-130</strain>
    </source>
</reference>
<protein>
    <submittedName>
        <fullName evidence="2">GAF domain-containing protein</fullName>
    </submittedName>
</protein>
<organism evidence="2 3">
    <name type="scientific">Nostoc spongiaeforme FACHB-130</name>
    <dbReference type="NCBI Taxonomy" id="1357510"/>
    <lineage>
        <taxon>Bacteria</taxon>
        <taxon>Bacillati</taxon>
        <taxon>Cyanobacteriota</taxon>
        <taxon>Cyanophyceae</taxon>
        <taxon>Nostocales</taxon>
        <taxon>Nostocaceae</taxon>
        <taxon>Nostoc</taxon>
    </lineage>
</organism>
<dbReference type="EMBL" id="JACJTB010000003">
    <property type="protein sequence ID" value="MBD2593622.1"/>
    <property type="molecule type" value="Genomic_DNA"/>
</dbReference>
<accession>A0ABR8FTR6</accession>
<sequence>MSRFFHRIQYHIWWIRKTRLIKPILVKEELCGLLIVYQCASPHQWSSFETHLLRQITDQIGIAIAQAQLLKVETQQQKELEVARRQAELASQAIFNTIL</sequence>
<evidence type="ECO:0000313" key="3">
    <source>
        <dbReference type="Proteomes" id="UP000603457"/>
    </source>
</evidence>
<proteinExistence type="predicted"/>
<keyword evidence="3" id="KW-1185">Reference proteome</keyword>
<feature type="domain" description="GAF" evidence="1">
    <location>
        <begin position="23"/>
        <end position="64"/>
    </location>
</feature>
<comment type="caution">
    <text evidence="2">The sequence shown here is derived from an EMBL/GenBank/DDBJ whole genome shotgun (WGS) entry which is preliminary data.</text>
</comment>
<dbReference type="Proteomes" id="UP000603457">
    <property type="component" value="Unassembled WGS sequence"/>
</dbReference>
<gene>
    <name evidence="2" type="ORF">H6G74_04670</name>
</gene>
<dbReference type="Pfam" id="PF01590">
    <property type="entry name" value="GAF"/>
    <property type="match status" value="1"/>
</dbReference>
<name>A0ABR8FTR6_9NOSO</name>
<dbReference type="InterPro" id="IPR003018">
    <property type="entry name" value="GAF"/>
</dbReference>
<evidence type="ECO:0000259" key="1">
    <source>
        <dbReference type="Pfam" id="PF01590"/>
    </source>
</evidence>
<dbReference type="InterPro" id="IPR029016">
    <property type="entry name" value="GAF-like_dom_sf"/>
</dbReference>
<dbReference type="SUPFAM" id="SSF55781">
    <property type="entry name" value="GAF domain-like"/>
    <property type="match status" value="1"/>
</dbReference>
<evidence type="ECO:0000313" key="2">
    <source>
        <dbReference type="EMBL" id="MBD2593622.1"/>
    </source>
</evidence>